<feature type="region of interest" description="Disordered" evidence="1">
    <location>
        <begin position="1"/>
        <end position="31"/>
    </location>
</feature>
<keyword evidence="3" id="KW-1185">Reference proteome</keyword>
<feature type="compositionally biased region" description="Polar residues" evidence="1">
    <location>
        <begin position="1"/>
        <end position="10"/>
    </location>
</feature>
<reference evidence="2" key="1">
    <citation type="journal article" date="2020" name="Fungal Divers.">
        <title>Resolving the Mortierellaceae phylogeny through synthesis of multi-gene phylogenetics and phylogenomics.</title>
        <authorList>
            <person name="Vandepol N."/>
            <person name="Liber J."/>
            <person name="Desiro A."/>
            <person name="Na H."/>
            <person name="Kennedy M."/>
            <person name="Barry K."/>
            <person name="Grigoriev I.V."/>
            <person name="Miller A.N."/>
            <person name="O'Donnell K."/>
            <person name="Stajich J.E."/>
            <person name="Bonito G."/>
        </authorList>
    </citation>
    <scope>NUCLEOTIDE SEQUENCE</scope>
    <source>
        <strain evidence="2">NRRL 2591</strain>
    </source>
</reference>
<proteinExistence type="predicted"/>
<comment type="caution">
    <text evidence="2">The sequence shown here is derived from an EMBL/GenBank/DDBJ whole genome shotgun (WGS) entry which is preliminary data.</text>
</comment>
<name>A0A9P6FDH4_9FUNG</name>
<dbReference type="Proteomes" id="UP000723463">
    <property type="component" value="Unassembled WGS sequence"/>
</dbReference>
<sequence length="82" mass="9061">MSTSKANTGSALERTADRQHGNHSPLASRLGVDVEAASSNVEHDIRESLTLFSHENAAKSLKAKSKRDIDLYRKRVDVIENE</sequence>
<evidence type="ECO:0000313" key="2">
    <source>
        <dbReference type="EMBL" id="KAF9548814.1"/>
    </source>
</evidence>
<dbReference type="EMBL" id="JAAAXW010000025">
    <property type="protein sequence ID" value="KAF9548814.1"/>
    <property type="molecule type" value="Genomic_DNA"/>
</dbReference>
<evidence type="ECO:0000256" key="1">
    <source>
        <dbReference type="SAM" id="MobiDB-lite"/>
    </source>
</evidence>
<accession>A0A9P6FDH4</accession>
<gene>
    <name evidence="2" type="ORF">EC957_005487</name>
</gene>
<dbReference type="AlphaFoldDB" id="A0A9P6FDH4"/>
<evidence type="ECO:0000313" key="3">
    <source>
        <dbReference type="Proteomes" id="UP000723463"/>
    </source>
</evidence>
<organism evidence="2 3">
    <name type="scientific">Mortierella hygrophila</name>
    <dbReference type="NCBI Taxonomy" id="979708"/>
    <lineage>
        <taxon>Eukaryota</taxon>
        <taxon>Fungi</taxon>
        <taxon>Fungi incertae sedis</taxon>
        <taxon>Mucoromycota</taxon>
        <taxon>Mortierellomycotina</taxon>
        <taxon>Mortierellomycetes</taxon>
        <taxon>Mortierellales</taxon>
        <taxon>Mortierellaceae</taxon>
        <taxon>Mortierella</taxon>
    </lineage>
</organism>
<protein>
    <submittedName>
        <fullName evidence="2">Uncharacterized protein</fullName>
    </submittedName>
</protein>